<evidence type="ECO:0000313" key="3">
    <source>
        <dbReference type="EMBL" id="WAR29134.1"/>
    </source>
</evidence>
<evidence type="ECO:0000256" key="2">
    <source>
        <dbReference type="SAM" id="SignalP"/>
    </source>
</evidence>
<keyword evidence="2" id="KW-0732">Signal</keyword>
<feature type="region of interest" description="Disordered" evidence="1">
    <location>
        <begin position="152"/>
        <end position="176"/>
    </location>
</feature>
<reference evidence="3" key="1">
    <citation type="submission" date="2022-11" db="EMBL/GenBank/DDBJ databases">
        <title>Centuries of genome instability and evolution in soft-shell clam transmissible cancer (bioRxiv).</title>
        <authorList>
            <person name="Hart S.F.M."/>
            <person name="Yonemitsu M.A."/>
            <person name="Giersch R.M."/>
            <person name="Beal B.F."/>
            <person name="Arriagada G."/>
            <person name="Davis B.W."/>
            <person name="Ostrander E.A."/>
            <person name="Goff S.P."/>
            <person name="Metzger M.J."/>
        </authorList>
    </citation>
    <scope>NUCLEOTIDE SEQUENCE</scope>
    <source>
        <strain evidence="3">MELC-2E11</strain>
        <tissue evidence="3">Siphon/mantle</tissue>
    </source>
</reference>
<sequence>MALCWNFACIYLFYAFHFVKGSETKKLTLNATEIYKNNTIKLTCNIHEGTARSVGWYRNQGRKVISIGYVHGLCETSPPELPFSAECRCLDITLSSQVIWWRVRYDYYPGTFLRWGVSGGNCCFDNLLYEEEKTWTRTQSIVNTLERIYANNSEARRPSDEQARIGQRNGNASNGNAQEDQYYLHATDKQANEPLGNDENVYYAIGFQNASRLCRTLPALRPCTNATDEQARIGQRNGNASNGNAQEDQYYLHATDQQANEPHENDENVYYAIGFQNASRLFRTLPALRPCTNATDRFRPPDEILRPKRAIVSSGAEEPPGYEKLDDCNRTYETMYTFIKTAGMK</sequence>
<feature type="signal peptide" evidence="2">
    <location>
        <begin position="1"/>
        <end position="21"/>
    </location>
</feature>
<organism evidence="3 4">
    <name type="scientific">Mya arenaria</name>
    <name type="common">Soft-shell clam</name>
    <dbReference type="NCBI Taxonomy" id="6604"/>
    <lineage>
        <taxon>Eukaryota</taxon>
        <taxon>Metazoa</taxon>
        <taxon>Spiralia</taxon>
        <taxon>Lophotrochozoa</taxon>
        <taxon>Mollusca</taxon>
        <taxon>Bivalvia</taxon>
        <taxon>Autobranchia</taxon>
        <taxon>Heteroconchia</taxon>
        <taxon>Euheterodonta</taxon>
        <taxon>Imparidentia</taxon>
        <taxon>Neoheterodontei</taxon>
        <taxon>Myida</taxon>
        <taxon>Myoidea</taxon>
        <taxon>Myidae</taxon>
        <taxon>Mya</taxon>
    </lineage>
</organism>
<protein>
    <submittedName>
        <fullName evidence="3">Uncharacterized protein</fullName>
    </submittedName>
</protein>
<feature type="compositionally biased region" description="Basic and acidic residues" evidence="1">
    <location>
        <begin position="154"/>
        <end position="163"/>
    </location>
</feature>
<feature type="chain" id="PRO_5047116041" evidence="2">
    <location>
        <begin position="22"/>
        <end position="345"/>
    </location>
</feature>
<keyword evidence="4" id="KW-1185">Reference proteome</keyword>
<proteinExistence type="predicted"/>
<dbReference type="EMBL" id="CP111027">
    <property type="protein sequence ID" value="WAR29134.1"/>
    <property type="molecule type" value="Genomic_DNA"/>
</dbReference>
<dbReference type="Proteomes" id="UP001164746">
    <property type="component" value="Chromosome 16"/>
</dbReference>
<gene>
    <name evidence="3" type="ORF">MAR_002702</name>
</gene>
<accession>A0ABY7G6Z4</accession>
<evidence type="ECO:0000313" key="4">
    <source>
        <dbReference type="Proteomes" id="UP001164746"/>
    </source>
</evidence>
<name>A0ABY7G6Z4_MYAAR</name>
<evidence type="ECO:0000256" key="1">
    <source>
        <dbReference type="SAM" id="MobiDB-lite"/>
    </source>
</evidence>